<evidence type="ECO:0000259" key="7">
    <source>
        <dbReference type="Pfam" id="PF00460"/>
    </source>
</evidence>
<evidence type="ECO:0000259" key="9">
    <source>
        <dbReference type="Pfam" id="PF22638"/>
    </source>
</evidence>
<accession>A0A7W3PAZ7</accession>
<evidence type="ECO:0000256" key="1">
    <source>
        <dbReference type="ARBA" id="ARBA00004365"/>
    </source>
</evidence>
<feature type="domain" description="Flagellar hook-associated protein FlgK helical" evidence="9">
    <location>
        <begin position="100"/>
        <end position="325"/>
    </location>
</feature>
<dbReference type="Pfam" id="PF00460">
    <property type="entry name" value="Flg_bb_rod"/>
    <property type="match status" value="1"/>
</dbReference>
<comment type="caution">
    <text evidence="10">The sequence shown here is derived from an EMBL/GenBank/DDBJ whole genome shotgun (WGS) entry which is preliminary data.</text>
</comment>
<evidence type="ECO:0000313" key="10">
    <source>
        <dbReference type="EMBL" id="MBA8805002.1"/>
    </source>
</evidence>
<keyword evidence="11" id="KW-1185">Reference proteome</keyword>
<dbReference type="GO" id="GO:0044780">
    <property type="term" value="P:bacterial-type flagellum assembly"/>
    <property type="evidence" value="ECO:0007669"/>
    <property type="project" value="InterPro"/>
</dbReference>
<name>A0A7W3PAZ7_9ACTN</name>
<keyword evidence="10" id="KW-0969">Cilium</keyword>
<comment type="similarity">
    <text evidence="3">Belongs to the flagella basal body rod proteins family.</text>
</comment>
<evidence type="ECO:0000313" key="11">
    <source>
        <dbReference type="Proteomes" id="UP000580910"/>
    </source>
</evidence>
<evidence type="ECO:0000256" key="5">
    <source>
        <dbReference type="ARBA" id="ARBA00022525"/>
    </source>
</evidence>
<dbReference type="NCBIfam" id="TIGR02492">
    <property type="entry name" value="flgK_ends"/>
    <property type="match status" value="1"/>
</dbReference>
<keyword evidence="10" id="KW-0282">Flagellum</keyword>
<dbReference type="AlphaFoldDB" id="A0A7W3PAZ7"/>
<feature type="domain" description="Flagellar basal body rod protein N-terminal" evidence="7">
    <location>
        <begin position="8"/>
        <end position="37"/>
    </location>
</feature>
<keyword evidence="6" id="KW-0975">Bacterial flagellum</keyword>
<dbReference type="PANTHER" id="PTHR30033">
    <property type="entry name" value="FLAGELLAR HOOK-ASSOCIATED PROTEIN 1"/>
    <property type="match status" value="1"/>
</dbReference>
<dbReference type="GO" id="GO:0009424">
    <property type="term" value="C:bacterial-type flagellum hook"/>
    <property type="evidence" value="ECO:0007669"/>
    <property type="project" value="InterPro"/>
</dbReference>
<reference evidence="10 11" key="1">
    <citation type="submission" date="2020-07" db="EMBL/GenBank/DDBJ databases">
        <title>Sequencing the genomes of 1000 actinobacteria strains.</title>
        <authorList>
            <person name="Klenk H.-P."/>
        </authorList>
    </citation>
    <scope>NUCLEOTIDE SEQUENCE [LARGE SCALE GENOMIC DNA]</scope>
    <source>
        <strain evidence="10 11">DSM 21349</strain>
    </source>
</reference>
<organism evidence="10 11">
    <name type="scientific">Nocardioides ginsengisegetis</name>
    <dbReference type="NCBI Taxonomy" id="661491"/>
    <lineage>
        <taxon>Bacteria</taxon>
        <taxon>Bacillati</taxon>
        <taxon>Actinomycetota</taxon>
        <taxon>Actinomycetes</taxon>
        <taxon>Propionibacteriales</taxon>
        <taxon>Nocardioidaceae</taxon>
        <taxon>Nocardioides</taxon>
    </lineage>
</organism>
<dbReference type="GO" id="GO:0005576">
    <property type="term" value="C:extracellular region"/>
    <property type="evidence" value="ECO:0007669"/>
    <property type="project" value="UniProtKB-SubCell"/>
</dbReference>
<dbReference type="RefSeq" id="WP_182540825.1">
    <property type="nucleotide sequence ID" value="NZ_JACGXA010000001.1"/>
</dbReference>
<dbReference type="InterPro" id="IPR002371">
    <property type="entry name" value="FlgK"/>
</dbReference>
<dbReference type="Proteomes" id="UP000580910">
    <property type="component" value="Unassembled WGS sequence"/>
</dbReference>
<evidence type="ECO:0000259" key="8">
    <source>
        <dbReference type="Pfam" id="PF06429"/>
    </source>
</evidence>
<dbReference type="EMBL" id="JACGXA010000001">
    <property type="protein sequence ID" value="MBA8805002.1"/>
    <property type="molecule type" value="Genomic_DNA"/>
</dbReference>
<protein>
    <recommendedName>
        <fullName evidence="4">Flagellar hook-associated protein 1</fullName>
    </recommendedName>
</protein>
<dbReference type="InterPro" id="IPR010930">
    <property type="entry name" value="Flg_bb/hook_C_dom"/>
</dbReference>
<dbReference type="PANTHER" id="PTHR30033:SF1">
    <property type="entry name" value="FLAGELLAR HOOK-ASSOCIATED PROTEIN 1"/>
    <property type="match status" value="1"/>
</dbReference>
<keyword evidence="10" id="KW-0966">Cell projection</keyword>
<dbReference type="Pfam" id="PF06429">
    <property type="entry name" value="Flg_bbr_C"/>
    <property type="match status" value="1"/>
</dbReference>
<proteinExistence type="inferred from homology"/>
<evidence type="ECO:0000256" key="2">
    <source>
        <dbReference type="ARBA" id="ARBA00004613"/>
    </source>
</evidence>
<evidence type="ECO:0000256" key="3">
    <source>
        <dbReference type="ARBA" id="ARBA00009677"/>
    </source>
</evidence>
<comment type="subcellular location">
    <subcellularLocation>
        <location evidence="1">Bacterial flagellum</location>
    </subcellularLocation>
    <subcellularLocation>
        <location evidence="2">Secreted</location>
    </subcellularLocation>
</comment>
<dbReference type="GO" id="GO:0005198">
    <property type="term" value="F:structural molecule activity"/>
    <property type="evidence" value="ECO:0007669"/>
    <property type="project" value="InterPro"/>
</dbReference>
<dbReference type="Pfam" id="PF22638">
    <property type="entry name" value="FlgK_D1"/>
    <property type="match status" value="1"/>
</dbReference>
<evidence type="ECO:0000256" key="4">
    <source>
        <dbReference type="ARBA" id="ARBA00016244"/>
    </source>
</evidence>
<keyword evidence="5" id="KW-0964">Secreted</keyword>
<gene>
    <name evidence="10" type="ORF">FB382_003293</name>
</gene>
<sequence>MSGTFSSLNTALSGLRYQQIALDVAGTNVANATTEGYVRRRVAGETLAPGVTPALWSRSQDYGNGVRATGITRLVDPFLDARSRVEHGNQSYLDTQAAVLARVETGFAEPGDQGVSAAVTDFRKALHDLVNNPGSEASRSQMLGKASTLADAVRLQSHNIATESADQRGRLDVTLTEVNTVAADLADTNRSLASAKLTGSDATTLEDTRDRLALRLSELTGAAATIRDDGTMDVALNGVSLVSGQAAGTIGASAGSPTTFTVSPAGTTVPGALGGTIGAIAELVDHTLPDYASGLDAIAKDFADALNTQHGKGFDANGAPGTPLFSYDAADPAGSLRVSIADPALVAASSVPGGGLDAGNADALIGAIAIEDPYQRLVNGFGTQVASVRRRADTQQTLTSQVDTSREQLAGVNLDEETVNMLTAQRSYEAAARLMTTLDSVLDTLINRTGMTR</sequence>
<dbReference type="InterPro" id="IPR053927">
    <property type="entry name" value="FlgK_helical"/>
</dbReference>
<dbReference type="SUPFAM" id="SSF64518">
    <property type="entry name" value="Phase 1 flagellin"/>
    <property type="match status" value="1"/>
</dbReference>
<evidence type="ECO:0000256" key="6">
    <source>
        <dbReference type="ARBA" id="ARBA00023143"/>
    </source>
</evidence>
<feature type="domain" description="Flagellar basal-body/hook protein C-terminal" evidence="8">
    <location>
        <begin position="411"/>
        <end position="447"/>
    </location>
</feature>
<dbReference type="InterPro" id="IPR001444">
    <property type="entry name" value="Flag_bb_rod_N"/>
</dbReference>